<dbReference type="InterPro" id="IPR011706">
    <property type="entry name" value="Cu-oxidase_C"/>
</dbReference>
<evidence type="ECO:0000259" key="13">
    <source>
        <dbReference type="Pfam" id="PF00394"/>
    </source>
</evidence>
<keyword evidence="8" id="KW-0186">Copper</keyword>
<evidence type="ECO:0000259" key="14">
    <source>
        <dbReference type="Pfam" id="PF07731"/>
    </source>
</evidence>
<evidence type="ECO:0000313" key="17">
    <source>
        <dbReference type="Proteomes" id="UP000070700"/>
    </source>
</evidence>
<evidence type="ECO:0000256" key="4">
    <source>
        <dbReference type="ARBA" id="ARBA00012297"/>
    </source>
</evidence>
<dbReference type="PANTHER" id="PTHR11709">
    <property type="entry name" value="MULTI-COPPER OXIDASE"/>
    <property type="match status" value="1"/>
</dbReference>
<dbReference type="EC" id="1.10.3.2" evidence="4"/>
<keyword evidence="9" id="KW-1015">Disulfide bond</keyword>
<evidence type="ECO:0000256" key="1">
    <source>
        <dbReference type="ARBA" id="ARBA00000349"/>
    </source>
</evidence>
<dbReference type="GO" id="GO:0046274">
    <property type="term" value="P:lignin catabolic process"/>
    <property type="evidence" value="ECO:0007669"/>
    <property type="project" value="UniProtKB-KW"/>
</dbReference>
<dbReference type="AlphaFoldDB" id="A0A194XII3"/>
<evidence type="ECO:0000259" key="15">
    <source>
        <dbReference type="Pfam" id="PF07732"/>
    </source>
</evidence>
<dbReference type="InParanoid" id="A0A194XII3"/>
<dbReference type="InterPro" id="IPR033138">
    <property type="entry name" value="Cu_oxidase_CS"/>
</dbReference>
<dbReference type="Proteomes" id="UP000070700">
    <property type="component" value="Unassembled WGS sequence"/>
</dbReference>
<dbReference type="GeneID" id="28817647"/>
<keyword evidence="7" id="KW-0560">Oxidoreductase</keyword>
<comment type="catalytic activity">
    <reaction evidence="1">
        <text>4 hydroquinone + O2 = 4 benzosemiquinone + 2 H2O</text>
        <dbReference type="Rhea" id="RHEA:11276"/>
        <dbReference type="ChEBI" id="CHEBI:15377"/>
        <dbReference type="ChEBI" id="CHEBI:15379"/>
        <dbReference type="ChEBI" id="CHEBI:17594"/>
        <dbReference type="ChEBI" id="CHEBI:17977"/>
        <dbReference type="EC" id="1.10.3.2"/>
    </reaction>
</comment>
<dbReference type="InterPro" id="IPR008972">
    <property type="entry name" value="Cupredoxin"/>
</dbReference>
<reference evidence="16 17" key="1">
    <citation type="submission" date="2015-10" db="EMBL/GenBank/DDBJ databases">
        <title>Full genome of DAOMC 229536 Phialocephala scopiformis, a fungal endophyte of spruce producing the potent anti-insectan compound rugulosin.</title>
        <authorList>
            <consortium name="DOE Joint Genome Institute"/>
            <person name="Walker A.K."/>
            <person name="Frasz S.L."/>
            <person name="Seifert K.A."/>
            <person name="Miller J.D."/>
            <person name="Mondo S.J."/>
            <person name="Labutti K."/>
            <person name="Lipzen A."/>
            <person name="Dockter R."/>
            <person name="Kennedy M."/>
            <person name="Grigoriev I.V."/>
            <person name="Spatafora J.W."/>
        </authorList>
    </citation>
    <scope>NUCLEOTIDE SEQUENCE [LARGE SCALE GENOMIC DNA]</scope>
    <source>
        <strain evidence="16 17">CBS 120377</strain>
    </source>
</reference>
<evidence type="ECO:0000313" key="16">
    <source>
        <dbReference type="EMBL" id="KUJ19577.1"/>
    </source>
</evidence>
<dbReference type="SUPFAM" id="SSF49503">
    <property type="entry name" value="Cupredoxins"/>
    <property type="match status" value="3"/>
</dbReference>
<evidence type="ECO:0000256" key="7">
    <source>
        <dbReference type="ARBA" id="ARBA00023002"/>
    </source>
</evidence>
<dbReference type="KEGG" id="psco:LY89DRAFT_494575"/>
<keyword evidence="6 12" id="KW-0732">Signal</keyword>
<keyword evidence="10" id="KW-0325">Glycoprotein</keyword>
<comment type="similarity">
    <text evidence="3">Belongs to the multicopper oxidase family.</text>
</comment>
<feature type="domain" description="Plastocyanin-like" evidence="15">
    <location>
        <begin position="80"/>
        <end position="194"/>
    </location>
</feature>
<evidence type="ECO:0000256" key="5">
    <source>
        <dbReference type="ARBA" id="ARBA00022723"/>
    </source>
</evidence>
<evidence type="ECO:0000256" key="10">
    <source>
        <dbReference type="ARBA" id="ARBA00023180"/>
    </source>
</evidence>
<protein>
    <recommendedName>
        <fullName evidence="4">laccase</fullName>
        <ecNumber evidence="4">1.10.3.2</ecNumber>
    </recommendedName>
</protein>
<dbReference type="SMR" id="A0A194XII3"/>
<dbReference type="PANTHER" id="PTHR11709:SF87">
    <property type="entry name" value="LACCASE"/>
    <property type="match status" value="1"/>
</dbReference>
<dbReference type="InterPro" id="IPR045087">
    <property type="entry name" value="Cu-oxidase_fam"/>
</dbReference>
<accession>A0A194XII3</accession>
<keyword evidence="11" id="KW-0439">Lignin degradation</keyword>
<keyword evidence="5" id="KW-0479">Metal-binding</keyword>
<dbReference type="Pfam" id="PF07731">
    <property type="entry name" value="Cu-oxidase_2"/>
    <property type="match status" value="1"/>
</dbReference>
<dbReference type="CDD" id="cd13901">
    <property type="entry name" value="CuRO_3_MaLCC_like"/>
    <property type="match status" value="1"/>
</dbReference>
<dbReference type="Gene3D" id="2.60.40.420">
    <property type="entry name" value="Cupredoxins - blue copper proteins"/>
    <property type="match status" value="3"/>
</dbReference>
<keyword evidence="17" id="KW-1185">Reference proteome</keyword>
<organism evidence="16 17">
    <name type="scientific">Mollisia scopiformis</name>
    <name type="common">Conifer needle endophyte fungus</name>
    <name type="synonym">Phialocephala scopiformis</name>
    <dbReference type="NCBI Taxonomy" id="149040"/>
    <lineage>
        <taxon>Eukaryota</taxon>
        <taxon>Fungi</taxon>
        <taxon>Dikarya</taxon>
        <taxon>Ascomycota</taxon>
        <taxon>Pezizomycotina</taxon>
        <taxon>Leotiomycetes</taxon>
        <taxon>Helotiales</taxon>
        <taxon>Mollisiaceae</taxon>
        <taxon>Mollisia</taxon>
    </lineage>
</organism>
<dbReference type="CDD" id="cd13880">
    <property type="entry name" value="CuRO_2_MaLCC_like"/>
    <property type="match status" value="1"/>
</dbReference>
<dbReference type="InterPro" id="IPR011707">
    <property type="entry name" value="Cu-oxidase-like_N"/>
</dbReference>
<feature type="chain" id="PRO_5008268315" description="laccase" evidence="12">
    <location>
        <begin position="19"/>
        <end position="593"/>
    </location>
</feature>
<evidence type="ECO:0000256" key="11">
    <source>
        <dbReference type="ARBA" id="ARBA00023185"/>
    </source>
</evidence>
<feature type="domain" description="Plastocyanin-like" evidence="13">
    <location>
        <begin position="205"/>
        <end position="353"/>
    </location>
</feature>
<evidence type="ECO:0000256" key="3">
    <source>
        <dbReference type="ARBA" id="ARBA00010609"/>
    </source>
</evidence>
<name>A0A194XII3_MOLSC</name>
<dbReference type="EMBL" id="KQ947411">
    <property type="protein sequence ID" value="KUJ19577.1"/>
    <property type="molecule type" value="Genomic_DNA"/>
</dbReference>
<evidence type="ECO:0000256" key="8">
    <source>
        <dbReference type="ARBA" id="ARBA00023008"/>
    </source>
</evidence>
<dbReference type="PROSITE" id="PS00079">
    <property type="entry name" value="MULTICOPPER_OXIDASE1"/>
    <property type="match status" value="1"/>
</dbReference>
<evidence type="ECO:0000256" key="2">
    <source>
        <dbReference type="ARBA" id="ARBA00001935"/>
    </source>
</evidence>
<dbReference type="FunFam" id="2.60.40.420:FF:000045">
    <property type="entry name" value="Laccase 2"/>
    <property type="match status" value="1"/>
</dbReference>
<dbReference type="Pfam" id="PF00394">
    <property type="entry name" value="Cu-oxidase"/>
    <property type="match status" value="1"/>
</dbReference>
<dbReference type="InterPro" id="IPR002355">
    <property type="entry name" value="Cu_oxidase_Cu_BS"/>
</dbReference>
<sequence length="593" mass="66056">MAVKAFLSSCLVFGLGLASVIPDKRLTHISRSPLNATNVTSECTHGPTSRGCWNDDFDIDTDAEVEWPNTGRTVHYSLEITNQTLYPDGVARDMLVINGQYPGPVLTANWGDFLEIDVTNKMEHNGTSMHWHGITQQSSCTQDGVNGVTECPIPPGATRTYKFQATEFGTTWYHSHFSYQYGDGVVGTMIINGPSTVDYDEDLGTLPITDFYYNSTWDVGHAAERTGPPKGDNILVNGTNINNLNGDGGFYHNNTLVKGTTYMLRLVNTAVDNAYMLSLDNHKFTVVQADFVPIEPYDADWVFLAIGQRLDVVFTADQDEDLPNYWFRAMIPAGCGGNYNNQSTVAIFNYQGSSLDLPTSTPADFEPRCYDEESLAPYIPKAVSRDDFEATYSAQNTLTVNLTSVPQNGHKVFRWTINDGSIDVDWENPTLKYIAESNDTYKAIKDLNLYELPDANVWAFWVIQNIFPVAHPIHLHGHDFYRLGASPNIASSTPIIFTENNIDDLNFDNPTRRDVAMLPGNGWLVLAFRTDNPGAWLMHCHIAWHVSEGLGVQFLERASEIDTRMSMGHLKDDCDAWSNWYNAGPATKDDSGL</sequence>
<evidence type="ECO:0000256" key="6">
    <source>
        <dbReference type="ARBA" id="ARBA00022729"/>
    </source>
</evidence>
<dbReference type="GO" id="GO:0052716">
    <property type="term" value="F:hydroquinone:oxygen oxidoreductase activity"/>
    <property type="evidence" value="ECO:0007669"/>
    <property type="project" value="UniProtKB-EC"/>
</dbReference>
<dbReference type="InterPro" id="IPR001117">
    <property type="entry name" value="Cu-oxidase_2nd"/>
</dbReference>
<evidence type="ECO:0000256" key="12">
    <source>
        <dbReference type="SAM" id="SignalP"/>
    </source>
</evidence>
<proteinExistence type="inferred from homology"/>
<feature type="signal peptide" evidence="12">
    <location>
        <begin position="1"/>
        <end position="18"/>
    </location>
</feature>
<feature type="domain" description="Plastocyanin-like" evidence="14">
    <location>
        <begin position="424"/>
        <end position="558"/>
    </location>
</feature>
<dbReference type="FunFam" id="2.60.40.420:FF:000021">
    <property type="entry name" value="Extracellular dihydrogeodin oxidase/laccase"/>
    <property type="match status" value="1"/>
</dbReference>
<gene>
    <name evidence="16" type="ORF">LY89DRAFT_494575</name>
</gene>
<dbReference type="PROSITE" id="PS00080">
    <property type="entry name" value="MULTICOPPER_OXIDASE2"/>
    <property type="match status" value="1"/>
</dbReference>
<dbReference type="FunFam" id="2.60.40.420:FF:000046">
    <property type="entry name" value="Multicopper oxidase"/>
    <property type="match status" value="1"/>
</dbReference>
<evidence type="ECO:0000256" key="9">
    <source>
        <dbReference type="ARBA" id="ARBA00023157"/>
    </source>
</evidence>
<dbReference type="CDD" id="cd13854">
    <property type="entry name" value="CuRO_1_MaLCC_like"/>
    <property type="match status" value="1"/>
</dbReference>
<dbReference type="GO" id="GO:0005507">
    <property type="term" value="F:copper ion binding"/>
    <property type="evidence" value="ECO:0007669"/>
    <property type="project" value="InterPro"/>
</dbReference>
<dbReference type="RefSeq" id="XP_018073932.1">
    <property type="nucleotide sequence ID" value="XM_018207921.1"/>
</dbReference>
<dbReference type="Pfam" id="PF07732">
    <property type="entry name" value="Cu-oxidase_3"/>
    <property type="match status" value="1"/>
</dbReference>
<comment type="cofactor">
    <cofactor evidence="2">
        <name>Cu cation</name>
        <dbReference type="ChEBI" id="CHEBI:23378"/>
    </cofactor>
</comment>
<dbReference type="OrthoDB" id="2121828at2759"/>